<sequence>MRFSTLSLAAAVSTLLISGFVGSAEAAACDTTKCVFPACVCPSVNPPKGMDPKTVPQFFTLTFDDAIQGPTVPVAKSLMDGHRNPNGCPMKATWFAQTLYSDFALIQQWAAAGNEVADHTMNHIGTPPAEEIIGNRKAINAFSGIPFANLNGFRAPFLNYSKATFDILSQEKFLYDSSASALTEDAFWPYTLDYGLANDCWNGICAANVVAPGMWEIPMHAIMDGTNAYVMDAQLNGTPDKVAQWLKDNFNRHYQGTRQPFGIYLHPVHVKDADKLYNEFMTWAAGQPDVWFVTNHQLLQWMQNPVPASQMKDQPYMKCELPAVGKEICNGLDDSKSGTIDKGVLETCNFVEGPWSTCYGCPKTQPTTANPVPDRVVPAGQVGGRTPVPATCAMEWWDPIAAQCLCTSSNCTFTDTAVTTTTTATTLPSPTNSNHKPASAASGQMTGSWAFAAALAAAAAGVAQML</sequence>
<dbReference type="PANTHER" id="PTHR45985">
    <property type="match status" value="1"/>
</dbReference>
<evidence type="ECO:0008006" key="4">
    <source>
        <dbReference type="Google" id="ProtNLM"/>
    </source>
</evidence>
<proteinExistence type="predicted"/>
<evidence type="ECO:0000256" key="1">
    <source>
        <dbReference type="SAM" id="SignalP"/>
    </source>
</evidence>
<feature type="signal peptide" evidence="1">
    <location>
        <begin position="1"/>
        <end position="26"/>
    </location>
</feature>
<dbReference type="SUPFAM" id="SSF88713">
    <property type="entry name" value="Glycoside hydrolase/deacetylase"/>
    <property type="match status" value="1"/>
</dbReference>
<evidence type="ECO:0000313" key="3">
    <source>
        <dbReference type="Proteomes" id="UP000827284"/>
    </source>
</evidence>
<reference evidence="2" key="2">
    <citation type="journal article" date="2022" name="Microbiol. Resour. Announc.">
        <title>Whole-Genome Sequence of Entomortierella parvispora E1425, a Mucoromycotan Fungus Associated with Burkholderiaceae-Related Endosymbiotic Bacteria.</title>
        <authorList>
            <person name="Herlambang A."/>
            <person name="Guo Y."/>
            <person name="Takashima Y."/>
            <person name="Narisawa K."/>
            <person name="Ohta H."/>
            <person name="Nishizawa T."/>
        </authorList>
    </citation>
    <scope>NUCLEOTIDE SEQUENCE</scope>
    <source>
        <strain evidence="2">E1425</strain>
    </source>
</reference>
<dbReference type="Proteomes" id="UP000827284">
    <property type="component" value="Unassembled WGS sequence"/>
</dbReference>
<dbReference type="CDD" id="cd10919">
    <property type="entry name" value="CE4_CDA_like"/>
    <property type="match status" value="1"/>
</dbReference>
<dbReference type="PANTHER" id="PTHR45985:SF3">
    <property type="entry name" value="CHITIN DEACETYLASE-LIKE 4"/>
    <property type="match status" value="1"/>
</dbReference>
<dbReference type="GO" id="GO:0005975">
    <property type="term" value="P:carbohydrate metabolic process"/>
    <property type="evidence" value="ECO:0007669"/>
    <property type="project" value="InterPro"/>
</dbReference>
<feature type="chain" id="PRO_5040305836" description="NodB homology domain-containing protein" evidence="1">
    <location>
        <begin position="27"/>
        <end position="466"/>
    </location>
</feature>
<reference evidence="2" key="1">
    <citation type="submission" date="2021-11" db="EMBL/GenBank/DDBJ databases">
        <authorList>
            <person name="Herlambang A."/>
            <person name="Guo Y."/>
            <person name="Takashima Y."/>
            <person name="Nishizawa T."/>
        </authorList>
    </citation>
    <scope>NUCLEOTIDE SEQUENCE</scope>
    <source>
        <strain evidence="2">E1425</strain>
    </source>
</reference>
<dbReference type="InterPro" id="IPR052740">
    <property type="entry name" value="CE4"/>
</dbReference>
<keyword evidence="1" id="KW-0732">Signal</keyword>
<name>A0A9P3HL70_9FUNG</name>
<gene>
    <name evidence="2" type="ORF">EMPS_11050</name>
</gene>
<dbReference type="InterPro" id="IPR011330">
    <property type="entry name" value="Glyco_hydro/deAcase_b/a-brl"/>
</dbReference>
<comment type="caution">
    <text evidence="2">The sequence shown here is derived from an EMBL/GenBank/DDBJ whole genome shotgun (WGS) entry which is preliminary data.</text>
</comment>
<accession>A0A9P3HL70</accession>
<dbReference type="EMBL" id="BQFW01000015">
    <property type="protein sequence ID" value="GJJ78691.1"/>
    <property type="molecule type" value="Genomic_DNA"/>
</dbReference>
<dbReference type="Gene3D" id="3.20.20.370">
    <property type="entry name" value="Glycoside hydrolase/deacetylase"/>
    <property type="match status" value="1"/>
</dbReference>
<keyword evidence="3" id="KW-1185">Reference proteome</keyword>
<protein>
    <recommendedName>
        <fullName evidence="4">NodB homology domain-containing protein</fullName>
    </recommendedName>
</protein>
<dbReference type="OrthoDB" id="504708at2759"/>
<organism evidence="2 3">
    <name type="scientific">Entomortierella parvispora</name>
    <dbReference type="NCBI Taxonomy" id="205924"/>
    <lineage>
        <taxon>Eukaryota</taxon>
        <taxon>Fungi</taxon>
        <taxon>Fungi incertae sedis</taxon>
        <taxon>Mucoromycota</taxon>
        <taxon>Mortierellomycotina</taxon>
        <taxon>Mortierellomycetes</taxon>
        <taxon>Mortierellales</taxon>
        <taxon>Mortierellaceae</taxon>
        <taxon>Entomortierella</taxon>
    </lineage>
</organism>
<dbReference type="AlphaFoldDB" id="A0A9P3HL70"/>
<evidence type="ECO:0000313" key="2">
    <source>
        <dbReference type="EMBL" id="GJJ78691.1"/>
    </source>
</evidence>